<evidence type="ECO:0000259" key="8">
    <source>
        <dbReference type="Pfam" id="PF16699"/>
    </source>
</evidence>
<dbReference type="Proteomes" id="UP001162162">
    <property type="component" value="Unassembled WGS sequence"/>
</dbReference>
<protein>
    <recommendedName>
        <fullName evidence="6">Cleavage stimulation factor 50 kDa subunit</fullName>
    </recommendedName>
</protein>
<name>A0AAV8Z643_9CUCU</name>
<dbReference type="CDD" id="cd00200">
    <property type="entry name" value="WD40"/>
    <property type="match status" value="1"/>
</dbReference>
<dbReference type="Pfam" id="PF16699">
    <property type="entry name" value="CSTF1_dimer"/>
    <property type="match status" value="1"/>
</dbReference>
<dbReference type="InterPro" id="IPR001680">
    <property type="entry name" value="WD40_rpt"/>
</dbReference>
<dbReference type="FunFam" id="2.130.10.10:FF:000064">
    <property type="entry name" value="Cleavage stimulation factor subunit 1"/>
    <property type="match status" value="1"/>
</dbReference>
<dbReference type="InterPro" id="IPR036322">
    <property type="entry name" value="WD40_repeat_dom_sf"/>
</dbReference>
<evidence type="ECO:0000256" key="6">
    <source>
        <dbReference type="ARBA" id="ARBA00029851"/>
    </source>
</evidence>
<dbReference type="InterPro" id="IPR044633">
    <property type="entry name" value="CstF1-like"/>
</dbReference>
<dbReference type="InterPro" id="IPR032028">
    <property type="entry name" value="CSTF1_dimer"/>
</dbReference>
<dbReference type="PROSITE" id="PS50294">
    <property type="entry name" value="WD_REPEATS_REGION"/>
    <property type="match status" value="3"/>
</dbReference>
<dbReference type="PROSITE" id="PS50082">
    <property type="entry name" value="WD_REPEATS_2"/>
    <property type="match status" value="5"/>
</dbReference>
<dbReference type="PROSITE" id="PS00678">
    <property type="entry name" value="WD_REPEATS_1"/>
    <property type="match status" value="1"/>
</dbReference>
<dbReference type="PANTHER" id="PTHR44133:SF2">
    <property type="entry name" value="CLEAVAGE STIMULATION FACTOR SUBUNIT 1"/>
    <property type="match status" value="1"/>
</dbReference>
<dbReference type="Gene3D" id="2.130.10.10">
    <property type="entry name" value="YVTN repeat-like/Quinoprotein amine dehydrogenase"/>
    <property type="match status" value="2"/>
</dbReference>
<evidence type="ECO:0000256" key="1">
    <source>
        <dbReference type="ARBA" id="ARBA00004123"/>
    </source>
</evidence>
<evidence type="ECO:0000313" key="10">
    <source>
        <dbReference type="Proteomes" id="UP001162162"/>
    </source>
</evidence>
<feature type="repeat" description="WD" evidence="7">
    <location>
        <begin position="305"/>
        <end position="339"/>
    </location>
</feature>
<keyword evidence="10" id="KW-1185">Reference proteome</keyword>
<accession>A0AAV8Z643</accession>
<dbReference type="Gene3D" id="1.20.960.50">
    <property type="entry name" value="Cleavage stimulation factor subunit 1, dimerisation domain"/>
    <property type="match status" value="1"/>
</dbReference>
<evidence type="ECO:0000256" key="2">
    <source>
        <dbReference type="ARBA" id="ARBA00022574"/>
    </source>
</evidence>
<feature type="repeat" description="WD" evidence="7">
    <location>
        <begin position="104"/>
        <end position="138"/>
    </location>
</feature>
<keyword evidence="4" id="KW-0677">Repeat</keyword>
<dbReference type="AlphaFoldDB" id="A0AAV8Z643"/>
<dbReference type="SUPFAM" id="SSF50978">
    <property type="entry name" value="WD40 repeat-like"/>
    <property type="match status" value="1"/>
</dbReference>
<keyword evidence="2 7" id="KW-0853">WD repeat</keyword>
<organism evidence="9 10">
    <name type="scientific">Aromia moschata</name>
    <dbReference type="NCBI Taxonomy" id="1265417"/>
    <lineage>
        <taxon>Eukaryota</taxon>
        <taxon>Metazoa</taxon>
        <taxon>Ecdysozoa</taxon>
        <taxon>Arthropoda</taxon>
        <taxon>Hexapoda</taxon>
        <taxon>Insecta</taxon>
        <taxon>Pterygota</taxon>
        <taxon>Neoptera</taxon>
        <taxon>Endopterygota</taxon>
        <taxon>Coleoptera</taxon>
        <taxon>Polyphaga</taxon>
        <taxon>Cucujiformia</taxon>
        <taxon>Chrysomeloidea</taxon>
        <taxon>Cerambycidae</taxon>
        <taxon>Cerambycinae</taxon>
        <taxon>Callichromatini</taxon>
        <taxon>Aromia</taxon>
    </lineage>
</organism>
<dbReference type="GO" id="GO:0031124">
    <property type="term" value="P:mRNA 3'-end processing"/>
    <property type="evidence" value="ECO:0007669"/>
    <property type="project" value="InterPro"/>
</dbReference>
<dbReference type="InterPro" id="IPR015943">
    <property type="entry name" value="WD40/YVTN_repeat-like_dom_sf"/>
</dbReference>
<feature type="repeat" description="WD" evidence="7">
    <location>
        <begin position="389"/>
        <end position="427"/>
    </location>
</feature>
<dbReference type="GO" id="GO:0005848">
    <property type="term" value="C:mRNA cleavage stimulating factor complex"/>
    <property type="evidence" value="ECO:0007669"/>
    <property type="project" value="InterPro"/>
</dbReference>
<feature type="repeat" description="WD" evidence="7">
    <location>
        <begin position="165"/>
        <end position="206"/>
    </location>
</feature>
<evidence type="ECO:0000313" key="9">
    <source>
        <dbReference type="EMBL" id="KAJ8958947.1"/>
    </source>
</evidence>
<sequence length="427" mass="47269">MTNTTLNNANPPREDDPDTRNLIKNQLFYDGHQSIGTTLQQAVQAEPNSAPSDRLFHLVLTGLEHEPERKDRAQHIGIGSNHIGPGLESNIPAPEPALYETAYVTSHKGNCRAGCFSADGQLIATGSVDASIKILDVDRMLAKSAPDEMDPSRGEQQGHPVIRTLYDHMEEVTCLEFHPKEPVLCSGSKDNSIKLFDISKASVKKAFKTITESEPIKAMSFHPGGDHLIVATNHPVIRLYDINTMQCFVCALPSHQHSQPVTNLKWSKDAKLFATCSKDGHIKLWDGVSNRCINTFVKAHDGLEVCSVEFSRNGKYLLSSGKNSICKLWELTTSRCLIAYTGAGTTGKQEYEAQAVFNHTEDYVLFPDEATTSLCAWNSRNASRKQLMSLGHNGAVRLIAHSPTQAAFLTCSDDFRARFWYRRTPTL</sequence>
<dbReference type="Pfam" id="PF00400">
    <property type="entry name" value="WD40"/>
    <property type="match status" value="5"/>
</dbReference>
<keyword evidence="5" id="KW-0539">Nucleus</keyword>
<evidence type="ECO:0000256" key="5">
    <source>
        <dbReference type="ARBA" id="ARBA00023242"/>
    </source>
</evidence>
<dbReference type="EMBL" id="JAPWTK010000015">
    <property type="protein sequence ID" value="KAJ8958947.1"/>
    <property type="molecule type" value="Genomic_DNA"/>
</dbReference>
<feature type="repeat" description="WD" evidence="7">
    <location>
        <begin position="254"/>
        <end position="295"/>
    </location>
</feature>
<proteinExistence type="predicted"/>
<dbReference type="InterPro" id="IPR038184">
    <property type="entry name" value="CSTF1_dimer_sf"/>
</dbReference>
<reference evidence="9" key="1">
    <citation type="journal article" date="2023" name="Insect Mol. Biol.">
        <title>Genome sequencing provides insights into the evolution of gene families encoding plant cell wall-degrading enzymes in longhorned beetles.</title>
        <authorList>
            <person name="Shin N.R."/>
            <person name="Okamura Y."/>
            <person name="Kirsch R."/>
            <person name="Pauchet Y."/>
        </authorList>
    </citation>
    <scope>NUCLEOTIDE SEQUENCE</scope>
    <source>
        <strain evidence="9">AMC_N1</strain>
    </source>
</reference>
<evidence type="ECO:0000256" key="7">
    <source>
        <dbReference type="PROSITE-ProRule" id="PRU00221"/>
    </source>
</evidence>
<dbReference type="SMART" id="SM00320">
    <property type="entry name" value="WD40"/>
    <property type="match status" value="6"/>
</dbReference>
<dbReference type="FunFam" id="2.130.10.10:FF:000089">
    <property type="entry name" value="Cleavage stimulation factor subunit 1"/>
    <property type="match status" value="1"/>
</dbReference>
<dbReference type="GO" id="GO:0003723">
    <property type="term" value="F:RNA binding"/>
    <property type="evidence" value="ECO:0007669"/>
    <property type="project" value="TreeGrafter"/>
</dbReference>
<gene>
    <name evidence="9" type="ORF">NQ318_019717</name>
</gene>
<keyword evidence="3" id="KW-0507">mRNA processing</keyword>
<dbReference type="InterPro" id="IPR019775">
    <property type="entry name" value="WD40_repeat_CS"/>
</dbReference>
<evidence type="ECO:0000256" key="3">
    <source>
        <dbReference type="ARBA" id="ARBA00022664"/>
    </source>
</evidence>
<comment type="subcellular location">
    <subcellularLocation>
        <location evidence="1">Nucleus</location>
    </subcellularLocation>
</comment>
<evidence type="ECO:0000256" key="4">
    <source>
        <dbReference type="ARBA" id="ARBA00022737"/>
    </source>
</evidence>
<dbReference type="PANTHER" id="PTHR44133">
    <property type="entry name" value="CLEAVAGE STIMULATION FACTOR SUBUNIT 1"/>
    <property type="match status" value="1"/>
</dbReference>
<comment type="caution">
    <text evidence="9">The sequence shown here is derived from an EMBL/GenBank/DDBJ whole genome shotgun (WGS) entry which is preliminary data.</text>
</comment>
<feature type="domain" description="Cleavage stimulation factor subunit 1 dimerisation" evidence="8">
    <location>
        <begin position="22"/>
        <end position="66"/>
    </location>
</feature>